<dbReference type="PANTHER" id="PTHR47926:SF436">
    <property type="entry name" value="PENTATRICOPEPTIDE REPEAT-CONTAINING PROTEIN ELI1, CHLOROPLASTIC-LIKE ISOFORM X2"/>
    <property type="match status" value="1"/>
</dbReference>
<dbReference type="AlphaFoldDB" id="A0A9K3HAM3"/>
<comment type="caution">
    <text evidence="2">The sequence shown here is derived from an EMBL/GenBank/DDBJ whole genome shotgun (WGS) entry which is preliminary data.</text>
</comment>
<keyword evidence="1" id="KW-0677">Repeat</keyword>
<dbReference type="EMBL" id="MNCJ02000328">
    <property type="protein sequence ID" value="KAF5773065.1"/>
    <property type="molecule type" value="Genomic_DNA"/>
</dbReference>
<dbReference type="NCBIfam" id="TIGR00756">
    <property type="entry name" value="PPR"/>
    <property type="match status" value="1"/>
</dbReference>
<dbReference type="Gramene" id="mRNA:HanXRQr2_Chr13g0584501">
    <property type="protein sequence ID" value="CDS:HanXRQr2_Chr13g0584501.1"/>
    <property type="gene ID" value="HanXRQr2_Chr13g0584501"/>
</dbReference>
<reference evidence="2" key="1">
    <citation type="journal article" date="2017" name="Nature">
        <title>The sunflower genome provides insights into oil metabolism, flowering and Asterid evolution.</title>
        <authorList>
            <person name="Badouin H."/>
            <person name="Gouzy J."/>
            <person name="Grassa C.J."/>
            <person name="Murat F."/>
            <person name="Staton S.E."/>
            <person name="Cottret L."/>
            <person name="Lelandais-Briere C."/>
            <person name="Owens G.L."/>
            <person name="Carrere S."/>
            <person name="Mayjonade B."/>
            <person name="Legrand L."/>
            <person name="Gill N."/>
            <person name="Kane N.C."/>
            <person name="Bowers J.E."/>
            <person name="Hubner S."/>
            <person name="Bellec A."/>
            <person name="Berard A."/>
            <person name="Berges H."/>
            <person name="Blanchet N."/>
            <person name="Boniface M.C."/>
            <person name="Brunel D."/>
            <person name="Catrice O."/>
            <person name="Chaidir N."/>
            <person name="Claudel C."/>
            <person name="Donnadieu C."/>
            <person name="Faraut T."/>
            <person name="Fievet G."/>
            <person name="Helmstetter N."/>
            <person name="King M."/>
            <person name="Knapp S.J."/>
            <person name="Lai Z."/>
            <person name="Le Paslier M.C."/>
            <person name="Lippi Y."/>
            <person name="Lorenzon L."/>
            <person name="Mandel J.R."/>
            <person name="Marage G."/>
            <person name="Marchand G."/>
            <person name="Marquand E."/>
            <person name="Bret-Mestries E."/>
            <person name="Morien E."/>
            <person name="Nambeesan S."/>
            <person name="Nguyen T."/>
            <person name="Pegot-Espagnet P."/>
            <person name="Pouilly N."/>
            <person name="Raftis F."/>
            <person name="Sallet E."/>
            <person name="Schiex T."/>
            <person name="Thomas J."/>
            <person name="Vandecasteele C."/>
            <person name="Vares D."/>
            <person name="Vear F."/>
            <person name="Vautrin S."/>
            <person name="Crespi M."/>
            <person name="Mangin B."/>
            <person name="Burke J.M."/>
            <person name="Salse J."/>
            <person name="Munos S."/>
            <person name="Vincourt P."/>
            <person name="Rieseberg L.H."/>
            <person name="Langlade N.B."/>
        </authorList>
    </citation>
    <scope>NUCLEOTIDE SEQUENCE</scope>
    <source>
        <tissue evidence="2">Leaves</tissue>
    </source>
</reference>
<dbReference type="Proteomes" id="UP000215914">
    <property type="component" value="Unassembled WGS sequence"/>
</dbReference>
<accession>A0A9K3HAM3</accession>
<dbReference type="InterPro" id="IPR046960">
    <property type="entry name" value="PPR_At4g14850-like_plant"/>
</dbReference>
<gene>
    <name evidence="2" type="ORF">HanXRQr2_Chr13g0584501</name>
</gene>
<keyword evidence="3" id="KW-1185">Reference proteome</keyword>
<evidence type="ECO:0000313" key="3">
    <source>
        <dbReference type="Proteomes" id="UP000215914"/>
    </source>
</evidence>
<dbReference type="Pfam" id="PF20431">
    <property type="entry name" value="E_motif"/>
    <property type="match status" value="1"/>
</dbReference>
<reference evidence="2" key="2">
    <citation type="submission" date="2020-06" db="EMBL/GenBank/DDBJ databases">
        <title>Helianthus annuus Genome sequencing and assembly Release 2.</title>
        <authorList>
            <person name="Gouzy J."/>
            <person name="Langlade N."/>
            <person name="Munos S."/>
        </authorList>
    </citation>
    <scope>NUCLEOTIDE SEQUENCE</scope>
    <source>
        <tissue evidence="2">Leaves</tissue>
    </source>
</reference>
<dbReference type="InterPro" id="IPR011990">
    <property type="entry name" value="TPR-like_helical_dom_sf"/>
</dbReference>
<dbReference type="InterPro" id="IPR046848">
    <property type="entry name" value="E_motif"/>
</dbReference>
<dbReference type="Pfam" id="PF01535">
    <property type="entry name" value="PPR"/>
    <property type="match status" value="1"/>
</dbReference>
<protein>
    <submittedName>
        <fullName evidence="2">Tetratricopeptide-like helical domain superfamily</fullName>
    </submittedName>
</protein>
<dbReference type="GO" id="GO:0003723">
    <property type="term" value="F:RNA binding"/>
    <property type="evidence" value="ECO:0007669"/>
    <property type="project" value="InterPro"/>
</dbReference>
<evidence type="ECO:0000313" key="2">
    <source>
        <dbReference type="EMBL" id="KAF5773065.1"/>
    </source>
</evidence>
<proteinExistence type="predicted"/>
<organism evidence="2 3">
    <name type="scientific">Helianthus annuus</name>
    <name type="common">Common sunflower</name>
    <dbReference type="NCBI Taxonomy" id="4232"/>
    <lineage>
        <taxon>Eukaryota</taxon>
        <taxon>Viridiplantae</taxon>
        <taxon>Streptophyta</taxon>
        <taxon>Embryophyta</taxon>
        <taxon>Tracheophyta</taxon>
        <taxon>Spermatophyta</taxon>
        <taxon>Magnoliopsida</taxon>
        <taxon>eudicotyledons</taxon>
        <taxon>Gunneridae</taxon>
        <taxon>Pentapetalae</taxon>
        <taxon>asterids</taxon>
        <taxon>campanulids</taxon>
        <taxon>Asterales</taxon>
        <taxon>Asteraceae</taxon>
        <taxon>Asteroideae</taxon>
        <taxon>Heliantheae alliance</taxon>
        <taxon>Heliantheae</taxon>
        <taxon>Helianthus</taxon>
    </lineage>
</organism>
<dbReference type="PANTHER" id="PTHR47926">
    <property type="entry name" value="PENTATRICOPEPTIDE REPEAT-CONTAINING PROTEIN"/>
    <property type="match status" value="1"/>
</dbReference>
<dbReference type="Gene3D" id="1.25.40.10">
    <property type="entry name" value="Tetratricopeptide repeat domain"/>
    <property type="match status" value="1"/>
</dbReference>
<dbReference type="InterPro" id="IPR002885">
    <property type="entry name" value="PPR_rpt"/>
</dbReference>
<sequence length="132" mass="14907">MIRIGLTPDEVTFLGVLSACCHGSLVHEDREIFTQMTSKFNVLPKCKHYSCMLDLLGRAGLLNEAEEVINNMPIKPDDGVWGALFFACRIHNNIEMGERAGFKLLELDPSDDGIYVLLASMYWEAMMFEKSM</sequence>
<dbReference type="GO" id="GO:0009451">
    <property type="term" value="P:RNA modification"/>
    <property type="evidence" value="ECO:0007669"/>
    <property type="project" value="InterPro"/>
</dbReference>
<evidence type="ECO:0000256" key="1">
    <source>
        <dbReference type="ARBA" id="ARBA00022737"/>
    </source>
</evidence>
<name>A0A9K3HAM3_HELAN</name>